<sequence>PDLLTDIIMVGPPQGGYESDLIEIKECNLLEDSIPNDVAEQLKMMNTLNQ</sequence>
<gene>
    <name evidence="1" type="ORF">A3Q56_08782</name>
</gene>
<reference evidence="1 2" key="1">
    <citation type="submission" date="2016-04" db="EMBL/GenBank/DDBJ databases">
        <title>The genome of Intoshia linei affirms orthonectids as highly simplified spiralians.</title>
        <authorList>
            <person name="Mikhailov K.V."/>
            <person name="Slusarev G.S."/>
            <person name="Nikitin M.A."/>
            <person name="Logacheva M.D."/>
            <person name="Penin A."/>
            <person name="Aleoshin V."/>
            <person name="Panchin Y.V."/>
        </authorList>
    </citation>
    <scope>NUCLEOTIDE SEQUENCE [LARGE SCALE GENOMIC DNA]</scope>
    <source>
        <strain evidence="1">Intl2013</strain>
        <tissue evidence="1">Whole animal</tissue>
    </source>
</reference>
<comment type="caution">
    <text evidence="1">The sequence shown here is derived from an EMBL/GenBank/DDBJ whole genome shotgun (WGS) entry which is preliminary data.</text>
</comment>
<evidence type="ECO:0000313" key="1">
    <source>
        <dbReference type="EMBL" id="OAF63509.1"/>
    </source>
</evidence>
<evidence type="ECO:0000313" key="2">
    <source>
        <dbReference type="Proteomes" id="UP000078046"/>
    </source>
</evidence>
<protein>
    <submittedName>
        <fullName evidence="1">Uncharacterized protein</fullName>
    </submittedName>
</protein>
<organism evidence="1 2">
    <name type="scientific">Intoshia linei</name>
    <dbReference type="NCBI Taxonomy" id="1819745"/>
    <lineage>
        <taxon>Eukaryota</taxon>
        <taxon>Metazoa</taxon>
        <taxon>Spiralia</taxon>
        <taxon>Lophotrochozoa</taxon>
        <taxon>Mesozoa</taxon>
        <taxon>Orthonectida</taxon>
        <taxon>Rhopaluridae</taxon>
        <taxon>Intoshia</taxon>
    </lineage>
</organism>
<proteinExistence type="predicted"/>
<accession>A0A177AN59</accession>
<name>A0A177AN59_9BILA</name>
<feature type="non-terminal residue" evidence="1">
    <location>
        <position position="1"/>
    </location>
</feature>
<keyword evidence="2" id="KW-1185">Reference proteome</keyword>
<dbReference type="AlphaFoldDB" id="A0A177AN59"/>
<dbReference type="Proteomes" id="UP000078046">
    <property type="component" value="Unassembled WGS sequence"/>
</dbReference>
<dbReference type="EMBL" id="LWCA01003421">
    <property type="protein sequence ID" value="OAF63509.1"/>
    <property type="molecule type" value="Genomic_DNA"/>
</dbReference>